<dbReference type="Proteomes" id="UP001198034">
    <property type="component" value="Unassembled WGS sequence"/>
</dbReference>
<keyword evidence="2" id="KW-1185">Reference proteome</keyword>
<sequence>MSELKDQNTMQCRAYCGACCIAPSISSPTPKHPQGKAAGEACLHLLADFRCELFGLESRPAVCAGLQPSLEMCGENTPQAMFYLTQLEIATAPQRHCRQ</sequence>
<protein>
    <submittedName>
        <fullName evidence="1">YkgJ family cysteine cluster protein</fullName>
    </submittedName>
</protein>
<gene>
    <name evidence="1" type="ORF">LG219_03995</name>
</gene>
<comment type="caution">
    <text evidence="1">The sequence shown here is derived from an EMBL/GenBank/DDBJ whole genome shotgun (WGS) entry which is preliminary data.</text>
</comment>
<reference evidence="1 2" key="1">
    <citation type="submission" date="2021-10" db="EMBL/GenBank/DDBJ databases">
        <authorList>
            <person name="Chen M."/>
        </authorList>
    </citation>
    <scope>NUCLEOTIDE SEQUENCE [LARGE SCALE GENOMIC DNA]</scope>
    <source>
        <strain evidence="1 2">H3-26</strain>
    </source>
</reference>
<evidence type="ECO:0000313" key="1">
    <source>
        <dbReference type="EMBL" id="MCB5195451.1"/>
    </source>
</evidence>
<organism evidence="1 2">
    <name type="scientific">Deefgea salmonis</name>
    <dbReference type="NCBI Taxonomy" id="2875502"/>
    <lineage>
        <taxon>Bacteria</taxon>
        <taxon>Pseudomonadati</taxon>
        <taxon>Pseudomonadota</taxon>
        <taxon>Betaproteobacteria</taxon>
        <taxon>Neisseriales</taxon>
        <taxon>Chitinibacteraceae</taxon>
        <taxon>Deefgea</taxon>
    </lineage>
</organism>
<dbReference type="EMBL" id="JAJAWG010000002">
    <property type="protein sequence ID" value="MCB5195451.1"/>
    <property type="molecule type" value="Genomic_DNA"/>
</dbReference>
<name>A0ABS8BIN7_9NEIS</name>
<dbReference type="PANTHER" id="PTHR36931">
    <property type="entry name" value="UPF0153 PROTEIN YEIW"/>
    <property type="match status" value="1"/>
</dbReference>
<proteinExistence type="predicted"/>
<evidence type="ECO:0000313" key="2">
    <source>
        <dbReference type="Proteomes" id="UP001198034"/>
    </source>
</evidence>
<dbReference type="PANTHER" id="PTHR36931:SF1">
    <property type="entry name" value="UPF0153 PROTEIN YEIW"/>
    <property type="match status" value="1"/>
</dbReference>
<dbReference type="RefSeq" id="WP_226763251.1">
    <property type="nucleotide sequence ID" value="NZ_JAJAWG010000002.1"/>
</dbReference>
<dbReference type="InterPro" id="IPR052572">
    <property type="entry name" value="UPF0153_domain"/>
</dbReference>
<accession>A0ABS8BIN7</accession>